<comment type="caution">
    <text evidence="7">The sequence shown here is derived from an EMBL/GenBank/DDBJ whole genome shotgun (WGS) entry which is preliminary data.</text>
</comment>
<evidence type="ECO:0000256" key="2">
    <source>
        <dbReference type="ARBA" id="ARBA00023136"/>
    </source>
</evidence>
<keyword evidence="5" id="KW-0732">Signal</keyword>
<dbReference type="PROSITE" id="PS51257">
    <property type="entry name" value="PROKAR_LIPOPROTEIN"/>
    <property type="match status" value="1"/>
</dbReference>
<accession>A0A2G5K660</accession>
<dbReference type="CDD" id="cd07185">
    <property type="entry name" value="OmpA_C-like"/>
    <property type="match status" value="1"/>
</dbReference>
<dbReference type="SUPFAM" id="SSF103088">
    <property type="entry name" value="OmpA-like"/>
    <property type="match status" value="1"/>
</dbReference>
<sequence>MWWSKTMTLKKLTISISFLAALGACAPESRYTTLGGRDAGADALHGGFGYATANNVKVMSISERLEYIKSLTRLFASEAPATINFAFDSAKLDANAQAQLRQQAQWILAHPDITFRVFGHADKVGSNAYNQRLGKRRAQAAVNYLIAQGVDRRKVEAVVSFGETRPLVLTQGRSRENRRTVTEVKGFYNPANDGLLDGKYARGIYRRYVGEGDNTQVSSNQ</sequence>
<reference evidence="7 8" key="1">
    <citation type="submission" date="2016-08" db="EMBL/GenBank/DDBJ databases">
        <title>Draft genome of Amylibacter sp. strain 4G11.</title>
        <authorList>
            <person name="Wong S.-K."/>
            <person name="Hamasaki K."/>
            <person name="Yoshizawa S."/>
        </authorList>
    </citation>
    <scope>NUCLEOTIDE SEQUENCE [LARGE SCALE GENOMIC DNA]</scope>
    <source>
        <strain evidence="7 8">4G11</strain>
    </source>
</reference>
<dbReference type="PRINTS" id="PR01021">
    <property type="entry name" value="OMPADOMAIN"/>
</dbReference>
<dbReference type="InterPro" id="IPR006665">
    <property type="entry name" value="OmpA-like"/>
</dbReference>
<evidence type="ECO:0000313" key="7">
    <source>
        <dbReference type="EMBL" id="PIB25036.1"/>
    </source>
</evidence>
<gene>
    <name evidence="7" type="ORF">BFP76_01960</name>
</gene>
<feature type="chain" id="PRO_5013767839" description="OmpA-like domain-containing protein" evidence="5">
    <location>
        <begin position="27"/>
        <end position="221"/>
    </location>
</feature>
<dbReference type="InterPro" id="IPR036737">
    <property type="entry name" value="OmpA-like_sf"/>
</dbReference>
<feature type="domain" description="OmpA-like" evidence="6">
    <location>
        <begin position="72"/>
        <end position="188"/>
    </location>
</feature>
<keyword evidence="2 4" id="KW-0472">Membrane</keyword>
<dbReference type="Proteomes" id="UP000231516">
    <property type="component" value="Unassembled WGS sequence"/>
</dbReference>
<feature type="signal peptide" evidence="5">
    <location>
        <begin position="1"/>
        <end position="26"/>
    </location>
</feature>
<keyword evidence="3" id="KW-0998">Cell outer membrane</keyword>
<organism evidence="7 8">
    <name type="scientific">Paramylibacter kogurei</name>
    <dbReference type="NCBI Taxonomy" id="1889778"/>
    <lineage>
        <taxon>Bacteria</taxon>
        <taxon>Pseudomonadati</taxon>
        <taxon>Pseudomonadota</taxon>
        <taxon>Alphaproteobacteria</taxon>
        <taxon>Rhodobacterales</taxon>
        <taxon>Paracoccaceae</taxon>
        <taxon>Paramylibacter</taxon>
    </lineage>
</organism>
<dbReference type="InterPro" id="IPR050330">
    <property type="entry name" value="Bact_OuterMem_StrucFunc"/>
</dbReference>
<evidence type="ECO:0000256" key="5">
    <source>
        <dbReference type="SAM" id="SignalP"/>
    </source>
</evidence>
<dbReference type="PANTHER" id="PTHR30329">
    <property type="entry name" value="STATOR ELEMENT OF FLAGELLAR MOTOR COMPLEX"/>
    <property type="match status" value="1"/>
</dbReference>
<dbReference type="InterPro" id="IPR006664">
    <property type="entry name" value="OMP_bac"/>
</dbReference>
<dbReference type="PANTHER" id="PTHR30329:SF21">
    <property type="entry name" value="LIPOPROTEIN YIAD-RELATED"/>
    <property type="match status" value="1"/>
</dbReference>
<evidence type="ECO:0000259" key="6">
    <source>
        <dbReference type="PROSITE" id="PS51123"/>
    </source>
</evidence>
<evidence type="ECO:0000256" key="3">
    <source>
        <dbReference type="ARBA" id="ARBA00023237"/>
    </source>
</evidence>
<dbReference type="OrthoDB" id="9810367at2"/>
<protein>
    <recommendedName>
        <fullName evidence="6">OmpA-like domain-containing protein</fullName>
    </recommendedName>
</protein>
<evidence type="ECO:0000313" key="8">
    <source>
        <dbReference type="Proteomes" id="UP000231516"/>
    </source>
</evidence>
<dbReference type="Gene3D" id="3.30.1330.60">
    <property type="entry name" value="OmpA-like domain"/>
    <property type="match status" value="1"/>
</dbReference>
<dbReference type="Pfam" id="PF00691">
    <property type="entry name" value="OmpA"/>
    <property type="match status" value="1"/>
</dbReference>
<name>A0A2G5K660_9RHOB</name>
<proteinExistence type="predicted"/>
<evidence type="ECO:0000256" key="1">
    <source>
        <dbReference type="ARBA" id="ARBA00004442"/>
    </source>
</evidence>
<dbReference type="GO" id="GO:0009279">
    <property type="term" value="C:cell outer membrane"/>
    <property type="evidence" value="ECO:0007669"/>
    <property type="project" value="UniProtKB-SubCell"/>
</dbReference>
<dbReference type="AlphaFoldDB" id="A0A2G5K660"/>
<comment type="subcellular location">
    <subcellularLocation>
        <location evidence="1">Cell outer membrane</location>
    </subcellularLocation>
</comment>
<dbReference type="PROSITE" id="PS51123">
    <property type="entry name" value="OMPA_2"/>
    <property type="match status" value="1"/>
</dbReference>
<keyword evidence="8" id="KW-1185">Reference proteome</keyword>
<dbReference type="EMBL" id="MDGM01000012">
    <property type="protein sequence ID" value="PIB25036.1"/>
    <property type="molecule type" value="Genomic_DNA"/>
</dbReference>
<evidence type="ECO:0000256" key="4">
    <source>
        <dbReference type="PROSITE-ProRule" id="PRU00473"/>
    </source>
</evidence>